<dbReference type="VEuPathDB" id="TrichDB:TVAG_424190"/>
<organism evidence="1 2">
    <name type="scientific">Trichomonas vaginalis (strain ATCC PRA-98 / G3)</name>
    <dbReference type="NCBI Taxonomy" id="412133"/>
    <lineage>
        <taxon>Eukaryota</taxon>
        <taxon>Metamonada</taxon>
        <taxon>Parabasalia</taxon>
        <taxon>Trichomonadida</taxon>
        <taxon>Trichomonadidae</taxon>
        <taxon>Trichomonas</taxon>
    </lineage>
</organism>
<protein>
    <submittedName>
        <fullName evidence="1">Uncharacterized protein</fullName>
    </submittedName>
</protein>
<dbReference type="EMBL" id="DS113286">
    <property type="protein sequence ID" value="EAY13388.1"/>
    <property type="molecule type" value="Genomic_DNA"/>
</dbReference>
<gene>
    <name evidence="1" type="ORF">TVAG_424190</name>
</gene>
<reference evidence="1" key="2">
    <citation type="journal article" date="2007" name="Science">
        <title>Draft genome sequence of the sexually transmitted pathogen Trichomonas vaginalis.</title>
        <authorList>
            <person name="Carlton J.M."/>
            <person name="Hirt R.P."/>
            <person name="Silva J.C."/>
            <person name="Delcher A.L."/>
            <person name="Schatz M."/>
            <person name="Zhao Q."/>
            <person name="Wortman J.R."/>
            <person name="Bidwell S.L."/>
            <person name="Alsmark U.C.M."/>
            <person name="Besteiro S."/>
            <person name="Sicheritz-Ponten T."/>
            <person name="Noel C.J."/>
            <person name="Dacks J.B."/>
            <person name="Foster P.G."/>
            <person name="Simillion C."/>
            <person name="Van de Peer Y."/>
            <person name="Miranda-Saavedra D."/>
            <person name="Barton G.J."/>
            <person name="Westrop G.D."/>
            <person name="Mueller S."/>
            <person name="Dessi D."/>
            <person name="Fiori P.L."/>
            <person name="Ren Q."/>
            <person name="Paulsen I."/>
            <person name="Zhang H."/>
            <person name="Bastida-Corcuera F.D."/>
            <person name="Simoes-Barbosa A."/>
            <person name="Brown M.T."/>
            <person name="Hayes R.D."/>
            <person name="Mukherjee M."/>
            <person name="Okumura C.Y."/>
            <person name="Schneider R."/>
            <person name="Smith A.J."/>
            <person name="Vanacova S."/>
            <person name="Villalvazo M."/>
            <person name="Haas B.J."/>
            <person name="Pertea M."/>
            <person name="Feldblyum T.V."/>
            <person name="Utterback T.R."/>
            <person name="Shu C.L."/>
            <person name="Osoegawa K."/>
            <person name="de Jong P.J."/>
            <person name="Hrdy I."/>
            <person name="Horvathova L."/>
            <person name="Zubacova Z."/>
            <person name="Dolezal P."/>
            <person name="Malik S.B."/>
            <person name="Logsdon J.M. Jr."/>
            <person name="Henze K."/>
            <person name="Gupta A."/>
            <person name="Wang C.C."/>
            <person name="Dunne R.L."/>
            <person name="Upcroft J.A."/>
            <person name="Upcroft P."/>
            <person name="White O."/>
            <person name="Salzberg S.L."/>
            <person name="Tang P."/>
            <person name="Chiu C.-H."/>
            <person name="Lee Y.-S."/>
            <person name="Embley T.M."/>
            <person name="Coombs G.H."/>
            <person name="Mottram J.C."/>
            <person name="Tachezy J."/>
            <person name="Fraser-Liggett C.M."/>
            <person name="Johnson P.J."/>
        </authorList>
    </citation>
    <scope>NUCLEOTIDE SEQUENCE [LARGE SCALE GENOMIC DNA]</scope>
    <source>
        <strain evidence="1">G3</strain>
    </source>
</reference>
<evidence type="ECO:0000313" key="2">
    <source>
        <dbReference type="Proteomes" id="UP000001542"/>
    </source>
</evidence>
<dbReference type="VEuPathDB" id="TrichDB:TVAGG3_0304240"/>
<dbReference type="Proteomes" id="UP000001542">
    <property type="component" value="Unassembled WGS sequence"/>
</dbReference>
<dbReference type="KEGG" id="tva:4771366"/>
<sequence>MYHSCTCMCGNISCHGCVLRGLELSQLVDDSEPVRGSRACNFLKIHDASIKIKNELSIEITKLKSDILELKCRDCKECMSVKCLHNSFYAFMNIQGSNHIRRTSSPNNGSPMLVIEKTKFKNCFYVPSFEEDNVYEADESADEVENEQEIDQFEDGDFELMFSAETTPFVGSFTENFFINGSNPLLV</sequence>
<dbReference type="InParanoid" id="A2E1Q9"/>
<keyword evidence="2" id="KW-1185">Reference proteome</keyword>
<proteinExistence type="predicted"/>
<dbReference type="AlphaFoldDB" id="A2E1Q9"/>
<dbReference type="RefSeq" id="XP_001325611.1">
    <property type="nucleotide sequence ID" value="XM_001325576.1"/>
</dbReference>
<reference evidence="1" key="1">
    <citation type="submission" date="2006-10" db="EMBL/GenBank/DDBJ databases">
        <authorList>
            <person name="Amadeo P."/>
            <person name="Zhao Q."/>
            <person name="Wortman J."/>
            <person name="Fraser-Liggett C."/>
            <person name="Carlton J."/>
        </authorList>
    </citation>
    <scope>NUCLEOTIDE SEQUENCE</scope>
    <source>
        <strain evidence="1">G3</strain>
    </source>
</reference>
<evidence type="ECO:0000313" key="1">
    <source>
        <dbReference type="EMBL" id="EAY13388.1"/>
    </source>
</evidence>
<name>A2E1Q9_TRIV3</name>
<accession>A2E1Q9</accession>